<gene>
    <name evidence="1" type="ORF">MUK42_34829</name>
</gene>
<dbReference type="AlphaFoldDB" id="A0A9E7HXV1"/>
<dbReference type="Proteomes" id="UP001055439">
    <property type="component" value="Chromosome 8"/>
</dbReference>
<accession>A0A9E7HXV1</accession>
<reference evidence="1" key="1">
    <citation type="submission" date="2022-05" db="EMBL/GenBank/DDBJ databases">
        <title>The Musa troglodytarum L. genome provides insights into the mechanism of non-climacteric behaviour and enrichment of carotenoids.</title>
        <authorList>
            <person name="Wang J."/>
        </authorList>
    </citation>
    <scope>NUCLEOTIDE SEQUENCE</scope>
    <source>
        <tissue evidence="1">Leaf</tissue>
    </source>
</reference>
<protein>
    <submittedName>
        <fullName evidence="1">Uncharacterized protein</fullName>
    </submittedName>
</protein>
<evidence type="ECO:0000313" key="1">
    <source>
        <dbReference type="EMBL" id="URE37503.1"/>
    </source>
</evidence>
<proteinExistence type="predicted"/>
<name>A0A9E7HXV1_9LILI</name>
<organism evidence="1 2">
    <name type="scientific">Musa troglodytarum</name>
    <name type="common">fe'i banana</name>
    <dbReference type="NCBI Taxonomy" id="320322"/>
    <lineage>
        <taxon>Eukaryota</taxon>
        <taxon>Viridiplantae</taxon>
        <taxon>Streptophyta</taxon>
        <taxon>Embryophyta</taxon>
        <taxon>Tracheophyta</taxon>
        <taxon>Spermatophyta</taxon>
        <taxon>Magnoliopsida</taxon>
        <taxon>Liliopsida</taxon>
        <taxon>Zingiberales</taxon>
        <taxon>Musaceae</taxon>
        <taxon>Musa</taxon>
    </lineage>
</organism>
<evidence type="ECO:0000313" key="2">
    <source>
        <dbReference type="Proteomes" id="UP001055439"/>
    </source>
</evidence>
<dbReference type="EMBL" id="CP097510">
    <property type="protein sequence ID" value="URE37503.1"/>
    <property type="molecule type" value="Genomic_DNA"/>
</dbReference>
<keyword evidence="2" id="KW-1185">Reference proteome</keyword>
<sequence>MEADWFRMQQGSGIRLGRRRKRAYRVGGGMLRTPGCGYLKGQRNDFGVEYGSDCSSSFRKEESSIAVMDVIVV</sequence>